<protein>
    <submittedName>
        <fullName evidence="1">Uncharacterized protein</fullName>
    </submittedName>
</protein>
<proteinExistence type="predicted"/>
<sequence>MITVKGSDKLTYRKVIETCYCDINNLSDLLGKLVGSYTALVGAAGELNKIALSSKSEINRTLDRVEDLGYVIDEAIKALDCSVCNYGTYCKVKSGTMKPHIVEKHVSTEIHRDFISE</sequence>
<gene>
    <name evidence="1" type="ORF">SAMN02745196_02528</name>
</gene>
<reference evidence="1 2" key="1">
    <citation type="submission" date="2016-11" db="EMBL/GenBank/DDBJ databases">
        <authorList>
            <person name="Jaros S."/>
            <person name="Januszkiewicz K."/>
            <person name="Wedrychowicz H."/>
        </authorList>
    </citation>
    <scope>NUCLEOTIDE SEQUENCE [LARGE SCALE GENOMIC DNA]</scope>
    <source>
        <strain evidence="1 2">DSM 3089</strain>
    </source>
</reference>
<evidence type="ECO:0000313" key="2">
    <source>
        <dbReference type="Proteomes" id="UP000184526"/>
    </source>
</evidence>
<name>A0A1M5XY98_9CLOT</name>
<dbReference type="AlphaFoldDB" id="A0A1M5XY98"/>
<keyword evidence="2" id="KW-1185">Reference proteome</keyword>
<accession>A0A1M5XY98</accession>
<dbReference type="EMBL" id="FQXP01000010">
    <property type="protein sequence ID" value="SHI04760.1"/>
    <property type="molecule type" value="Genomic_DNA"/>
</dbReference>
<organism evidence="1 2">
    <name type="scientific">Clostridium collagenovorans DSM 3089</name>
    <dbReference type="NCBI Taxonomy" id="1121306"/>
    <lineage>
        <taxon>Bacteria</taxon>
        <taxon>Bacillati</taxon>
        <taxon>Bacillota</taxon>
        <taxon>Clostridia</taxon>
        <taxon>Eubacteriales</taxon>
        <taxon>Clostridiaceae</taxon>
        <taxon>Clostridium</taxon>
    </lineage>
</organism>
<dbReference type="STRING" id="1121306.SAMN02745196_02528"/>
<dbReference type="Proteomes" id="UP000184526">
    <property type="component" value="Unassembled WGS sequence"/>
</dbReference>
<evidence type="ECO:0000313" key="1">
    <source>
        <dbReference type="EMBL" id="SHI04760.1"/>
    </source>
</evidence>